<dbReference type="AlphaFoldDB" id="A0A2N5PQL0"/>
<evidence type="ECO:0000313" key="3">
    <source>
        <dbReference type="EMBL" id="PLT77427.1"/>
    </source>
</evidence>
<reference evidence="1" key="2">
    <citation type="submission" date="2022-11" db="EMBL/GenBank/DDBJ databases">
        <title>Temperate bacteriophages infecting mucin-degrading bacterium Ruminococcus gnavus from the human gut.</title>
        <authorList>
            <person name="Buttimer C."/>
        </authorList>
    </citation>
    <scope>NUCLEOTIDE SEQUENCE</scope>
    <source>
        <strain evidence="1">CCUG 49994</strain>
        <strain evidence="2">CCUG 52279</strain>
    </source>
</reference>
<proteinExistence type="predicted"/>
<evidence type="ECO:0000313" key="2">
    <source>
        <dbReference type="EMBL" id="MCZ0689022.1"/>
    </source>
</evidence>
<name>A0A2N5PQL0_MEDGN</name>
<accession>A0A2N5PQL0</accession>
<dbReference type="Proteomes" id="UP000235093">
    <property type="component" value="Unassembled WGS sequence"/>
</dbReference>
<sequence length="330" mass="39122">MPEANLNEEQIRTKIKEYCDNSTRCGLEAFLVKKDSPKLRRISFSEEVNEQGKNFRTILKEMFLEILQEKFLAQECEYADGRMLADNQHKYLFFEQEDNFQPFTYLSDPNEIDKFVDDDLLDSSGLIFCLRKGTEEIWLYQHLWSIMVPNKKKTSPMARLMRFENQIVFAEQRESLLTIARKIDILIMDNYLITNNTSLLQKHFGFQDYIYHSAQQTIQCIIQKNIIENTEKLTEYISRGKSKYAKKMMRIGSSKVFDLTQEQLMNKVNTLPRWQGKFNFNQDSHQIVLNTYKEVESLIDLFDERYTRSDVTDTEYDTDVKTVAQPMEQN</sequence>
<organism evidence="3 4">
    <name type="scientific">Mediterraneibacter gnavus</name>
    <name type="common">Ruminococcus gnavus</name>
    <dbReference type="NCBI Taxonomy" id="33038"/>
    <lineage>
        <taxon>Bacteria</taxon>
        <taxon>Bacillati</taxon>
        <taxon>Bacillota</taxon>
        <taxon>Clostridia</taxon>
        <taxon>Lachnospirales</taxon>
        <taxon>Lachnospiraceae</taxon>
        <taxon>Mediterraneibacter</taxon>
    </lineage>
</organism>
<dbReference type="RefSeq" id="WP_101883743.1">
    <property type="nucleotide sequence ID" value="NZ_CP176629.1"/>
</dbReference>
<protein>
    <submittedName>
        <fullName evidence="3">DUF4868 domain-containing protein</fullName>
    </submittedName>
</protein>
<evidence type="ECO:0000313" key="4">
    <source>
        <dbReference type="Proteomes" id="UP000235093"/>
    </source>
</evidence>
<dbReference type="EMBL" id="JAPRAY010000002">
    <property type="protein sequence ID" value="MCZ0666422.1"/>
    <property type="molecule type" value="Genomic_DNA"/>
</dbReference>
<reference evidence="3 4" key="1">
    <citation type="journal article" date="2017" name="Genome Med.">
        <title>A novel Ruminococcus gnavus clade enriched in inflammatory bowel disease patients.</title>
        <authorList>
            <person name="Hall A.B."/>
            <person name="Yassour M."/>
            <person name="Sauk J."/>
            <person name="Garner A."/>
            <person name="Jiang X."/>
            <person name="Arthur T."/>
            <person name="Lagoudas G.K."/>
            <person name="Vatanen T."/>
            <person name="Fornelos N."/>
            <person name="Wilson R."/>
            <person name="Bertha M."/>
            <person name="Cohen M."/>
            <person name="Garber J."/>
            <person name="Khalili H."/>
            <person name="Gevers D."/>
            <person name="Ananthakrishnan A.N."/>
            <person name="Kugathasan S."/>
            <person name="Lander E.S."/>
            <person name="Blainey P."/>
            <person name="Vlamakis H."/>
            <person name="Xavier R.J."/>
            <person name="Huttenhower C."/>
        </authorList>
    </citation>
    <scope>NUCLEOTIDE SEQUENCE [LARGE SCALE GENOMIC DNA]</scope>
    <source>
        <strain evidence="3 4">RJX1125</strain>
    </source>
</reference>
<dbReference type="Proteomes" id="UP001076974">
    <property type="component" value="Unassembled WGS sequence"/>
</dbReference>
<dbReference type="EMBL" id="NIHT01000002">
    <property type="protein sequence ID" value="PLT77427.1"/>
    <property type="molecule type" value="Genomic_DNA"/>
</dbReference>
<gene>
    <name evidence="3" type="ORF">CDL23_02245</name>
    <name evidence="2" type="ORF">OZZ16_03665</name>
    <name evidence="1" type="ORF">OZZ17_02575</name>
</gene>
<dbReference type="Pfam" id="PF16162">
    <property type="entry name" value="KwaB"/>
    <property type="match status" value="1"/>
</dbReference>
<dbReference type="Proteomes" id="UP001079535">
    <property type="component" value="Unassembled WGS sequence"/>
</dbReference>
<dbReference type="EMBL" id="JAPRBD010000002">
    <property type="protein sequence ID" value="MCZ0689022.1"/>
    <property type="molecule type" value="Genomic_DNA"/>
</dbReference>
<comment type="caution">
    <text evidence="3">The sequence shown here is derived from an EMBL/GenBank/DDBJ whole genome shotgun (WGS) entry which is preliminary data.</text>
</comment>
<dbReference type="InterPro" id="IPR032359">
    <property type="entry name" value="KwaB-like"/>
</dbReference>
<evidence type="ECO:0000313" key="1">
    <source>
        <dbReference type="EMBL" id="MCZ0666422.1"/>
    </source>
</evidence>